<dbReference type="STRING" id="1513793.SAMN06296036_105241"/>
<dbReference type="Proteomes" id="UP000192907">
    <property type="component" value="Unassembled WGS sequence"/>
</dbReference>
<keyword evidence="6" id="KW-0969">Cilium</keyword>
<evidence type="ECO:0000313" key="7">
    <source>
        <dbReference type="Proteomes" id="UP000192907"/>
    </source>
</evidence>
<comment type="similarity">
    <text evidence="1 3">Belongs to the bacterial flagellin family.</text>
</comment>
<accession>A0A1Y6BNZ4</accession>
<dbReference type="GO" id="GO:0005576">
    <property type="term" value="C:extracellular region"/>
    <property type="evidence" value="ECO:0007669"/>
    <property type="project" value="UniProtKB-SubCell"/>
</dbReference>
<keyword evidence="2 3" id="KW-0975">Bacterial flagellum</keyword>
<feature type="domain" description="Flagellin N-terminal" evidence="4">
    <location>
        <begin position="5"/>
        <end position="141"/>
    </location>
</feature>
<dbReference type="EMBL" id="FWZT01000005">
    <property type="protein sequence ID" value="SMF13536.1"/>
    <property type="molecule type" value="Genomic_DNA"/>
</dbReference>
<dbReference type="Gene3D" id="1.20.1330.10">
    <property type="entry name" value="f41 fragment of flagellin, N-terminal domain"/>
    <property type="match status" value="1"/>
</dbReference>
<keyword evidence="3" id="KW-0964">Secreted</keyword>
<dbReference type="OrthoDB" id="5290711at2"/>
<dbReference type="InterPro" id="IPR046358">
    <property type="entry name" value="Flagellin_C"/>
</dbReference>
<dbReference type="Gene3D" id="6.10.10.10">
    <property type="entry name" value="Flagellar export chaperone, C-terminal domain"/>
    <property type="match status" value="1"/>
</dbReference>
<feature type="domain" description="Flagellin C-terminal" evidence="5">
    <location>
        <begin position="207"/>
        <end position="286"/>
    </location>
</feature>
<name>A0A1Y6BNZ4_9BACT</name>
<evidence type="ECO:0000256" key="1">
    <source>
        <dbReference type="ARBA" id="ARBA00005709"/>
    </source>
</evidence>
<dbReference type="InterPro" id="IPR001029">
    <property type="entry name" value="Flagellin_N"/>
</dbReference>
<keyword evidence="6" id="KW-0966">Cell projection</keyword>
<evidence type="ECO:0000259" key="5">
    <source>
        <dbReference type="Pfam" id="PF00700"/>
    </source>
</evidence>
<dbReference type="PRINTS" id="PR00207">
    <property type="entry name" value="FLAGELLIN"/>
</dbReference>
<organism evidence="6 7">
    <name type="scientific">Pseudobacteriovorax antillogorgiicola</name>
    <dbReference type="NCBI Taxonomy" id="1513793"/>
    <lineage>
        <taxon>Bacteria</taxon>
        <taxon>Pseudomonadati</taxon>
        <taxon>Bdellovibrionota</taxon>
        <taxon>Oligoflexia</taxon>
        <taxon>Oligoflexales</taxon>
        <taxon>Pseudobacteriovoracaceae</taxon>
        <taxon>Pseudobacteriovorax</taxon>
    </lineage>
</organism>
<sequence length="293" mass="31327">MGLRIKTNVTSLNAQRRLGETTSRMQSDMEKLSSGFRINKSADDAAGLAISETMTGQIRSLGQAKRNANDGISLIQVAEGGMNEISNILIRMRELATQSASDTIGNTERSYTNKEYNELVDEIDRIINTTEFNGRQLLSGADGAGAEELVVHIGAGDGKTENTDTVAINIDDIQLSSEEVLGLAKGAEIGPEEVDGDFERETAAEKLEILDSAIQKVAGNRAILGAKQSRLTSSITNLGVQIENLSSSRSRIRDVDFASQTAEFSQNRILAQAGTSVLAQAGSIPELAIGLLR</sequence>
<dbReference type="InterPro" id="IPR042187">
    <property type="entry name" value="Flagellin_C_sub2"/>
</dbReference>
<evidence type="ECO:0000256" key="3">
    <source>
        <dbReference type="RuleBase" id="RU362073"/>
    </source>
</evidence>
<gene>
    <name evidence="6" type="ORF">SAMN06296036_105241</name>
</gene>
<evidence type="ECO:0000256" key="2">
    <source>
        <dbReference type="ARBA" id="ARBA00023143"/>
    </source>
</evidence>
<dbReference type="GO" id="GO:0005198">
    <property type="term" value="F:structural molecule activity"/>
    <property type="evidence" value="ECO:0007669"/>
    <property type="project" value="UniProtKB-UniRule"/>
</dbReference>
<dbReference type="Pfam" id="PF00669">
    <property type="entry name" value="Flagellin_N"/>
    <property type="match status" value="1"/>
</dbReference>
<dbReference type="AlphaFoldDB" id="A0A1Y6BNZ4"/>
<keyword evidence="7" id="KW-1185">Reference proteome</keyword>
<evidence type="ECO:0000313" key="6">
    <source>
        <dbReference type="EMBL" id="SMF13536.1"/>
    </source>
</evidence>
<proteinExistence type="inferred from homology"/>
<dbReference type="SUPFAM" id="SSF64518">
    <property type="entry name" value="Phase 1 flagellin"/>
    <property type="match status" value="1"/>
</dbReference>
<dbReference type="Pfam" id="PF00700">
    <property type="entry name" value="Flagellin_C"/>
    <property type="match status" value="1"/>
</dbReference>
<dbReference type="RefSeq" id="WP_132317229.1">
    <property type="nucleotide sequence ID" value="NZ_FWZT01000005.1"/>
</dbReference>
<evidence type="ECO:0000259" key="4">
    <source>
        <dbReference type="Pfam" id="PF00669"/>
    </source>
</evidence>
<comment type="subcellular location">
    <subcellularLocation>
        <location evidence="3">Secreted</location>
    </subcellularLocation>
    <subcellularLocation>
        <location evidence="3">Bacterial flagellum</location>
    </subcellularLocation>
</comment>
<keyword evidence="6" id="KW-0282">Flagellum</keyword>
<dbReference type="PANTHER" id="PTHR42792">
    <property type="entry name" value="FLAGELLIN"/>
    <property type="match status" value="1"/>
</dbReference>
<dbReference type="GO" id="GO:0009288">
    <property type="term" value="C:bacterial-type flagellum"/>
    <property type="evidence" value="ECO:0007669"/>
    <property type="project" value="UniProtKB-SubCell"/>
</dbReference>
<dbReference type="PANTHER" id="PTHR42792:SF2">
    <property type="entry name" value="FLAGELLIN"/>
    <property type="match status" value="1"/>
</dbReference>
<dbReference type="InterPro" id="IPR001492">
    <property type="entry name" value="Flagellin"/>
</dbReference>
<comment type="function">
    <text evidence="3">Flagellin is the subunit protein which polymerizes to form the filaments of bacterial flagella.</text>
</comment>
<protein>
    <recommendedName>
        <fullName evidence="3">Flagellin</fullName>
    </recommendedName>
</protein>
<reference evidence="7" key="1">
    <citation type="submission" date="2017-04" db="EMBL/GenBank/DDBJ databases">
        <authorList>
            <person name="Varghese N."/>
            <person name="Submissions S."/>
        </authorList>
    </citation>
    <scope>NUCLEOTIDE SEQUENCE [LARGE SCALE GENOMIC DNA]</scope>
    <source>
        <strain evidence="7">RKEM611</strain>
    </source>
</reference>